<dbReference type="Proteomes" id="UP000217033">
    <property type="component" value="Unassembled WGS sequence"/>
</dbReference>
<proteinExistence type="predicted"/>
<protein>
    <submittedName>
        <fullName evidence="1">Uncharacterized protein</fullName>
    </submittedName>
</protein>
<sequence length="113" mass="13168">MDILKDKTNLIFKRDSHANLKLENNILEIKEFYPMNLLQKLSADEQVIDDWKNLVDSVLIDYDYDGKILKPQIVDIPNKNQKVIGSYRIPINHGKIKIKITDLLSESLEMDVE</sequence>
<evidence type="ECO:0000313" key="1">
    <source>
        <dbReference type="EMBL" id="PAF54982.1"/>
    </source>
</evidence>
<accession>A0ABX4H509</accession>
<comment type="caution">
    <text evidence="1">The sequence shown here is derived from an EMBL/GenBank/DDBJ whole genome shotgun (WGS) entry which is preliminary data.</text>
</comment>
<organism evidence="1 2">
    <name type="scientific">Mycoplasmopsis agassizii</name>
    <dbReference type="NCBI Taxonomy" id="33922"/>
    <lineage>
        <taxon>Bacteria</taxon>
        <taxon>Bacillati</taxon>
        <taxon>Mycoplasmatota</taxon>
        <taxon>Mycoplasmoidales</taxon>
        <taxon>Metamycoplasmataceae</taxon>
        <taxon>Mycoplasmopsis</taxon>
    </lineage>
</organism>
<name>A0ABX4H509_9BACT</name>
<keyword evidence="2" id="KW-1185">Reference proteome</keyword>
<evidence type="ECO:0000313" key="2">
    <source>
        <dbReference type="Proteomes" id="UP000217033"/>
    </source>
</evidence>
<dbReference type="EMBL" id="NQMN01000002">
    <property type="protein sequence ID" value="PAF54982.1"/>
    <property type="molecule type" value="Genomic_DNA"/>
</dbReference>
<gene>
    <name evidence="1" type="ORF">CJF60_04590</name>
</gene>
<reference evidence="1" key="1">
    <citation type="submission" date="2017-08" db="EMBL/GenBank/DDBJ databases">
        <authorList>
            <person name="Alvarez-Ponce D."/>
            <person name="Weitzman C.L."/>
            <person name="Tillett R.L."/>
            <person name="Sandmeier F.C."/>
            <person name="Tracy C.R."/>
        </authorList>
    </citation>
    <scope>NUCLEOTIDE SEQUENCE [LARGE SCALE GENOMIC DNA]</scope>
    <source>
        <strain evidence="1">PS6</strain>
    </source>
</reference>